<feature type="binding site" evidence="3">
    <location>
        <position position="113"/>
    </location>
    <ligand>
        <name>substrate</name>
    </ligand>
</feature>
<keyword evidence="3" id="KW-0479">Metal-binding</keyword>
<proteinExistence type="inferred from homology"/>
<feature type="binding site" evidence="3">
    <location>
        <position position="133"/>
    </location>
    <ligand>
        <name>substrate</name>
    </ligand>
</feature>
<keyword evidence="3" id="KW-0862">Zinc</keyword>
<organism evidence="5 6">
    <name type="scientific">Nitrospirillum amazonense</name>
    <dbReference type="NCBI Taxonomy" id="28077"/>
    <lineage>
        <taxon>Bacteria</taxon>
        <taxon>Pseudomonadati</taxon>
        <taxon>Pseudomonadota</taxon>
        <taxon>Alphaproteobacteria</taxon>
        <taxon>Rhodospirillales</taxon>
        <taxon>Azospirillaceae</taxon>
        <taxon>Nitrospirillum</taxon>
    </lineage>
</organism>
<dbReference type="InterPro" id="IPR011042">
    <property type="entry name" value="6-blade_b-propeller_TolB-like"/>
</dbReference>
<evidence type="ECO:0000313" key="6">
    <source>
        <dbReference type="Proteomes" id="UP000319859"/>
    </source>
</evidence>
<dbReference type="AlphaFoldDB" id="A0A560FSK5"/>
<dbReference type="Proteomes" id="UP000319859">
    <property type="component" value="Unassembled WGS sequence"/>
</dbReference>
<dbReference type="OrthoDB" id="2633250at2"/>
<accession>A0A560FSK5</accession>
<feature type="binding site" evidence="3">
    <location>
        <position position="24"/>
    </location>
    <ligand>
        <name>a divalent metal cation</name>
        <dbReference type="ChEBI" id="CHEBI:60240"/>
    </ligand>
</feature>
<sequence>MTAAKPLLDAPLVATVALGNTLGEGVTWDERDQSLWWTDIHERRLHRLDWASRTVETFAAPERVCSFGLVEGAPDRLVVAFESGFALFTPRSVAVGRGAVEWLARQDLPAGVRFNDGRVDRQGRFWAGTMVEDEAARAAKSLAGALYRLDGRDRATSLVHGALISNSLCWSPDGTRMYYTDSVTRRIRAFDYDPATGTPSNESIFVTTEEGAFPDGANIDAAGHLWSAQWGASQVVRYAPDGSVSGVIPVPTARVSCVAFGGPDLTLLFVTTAREGMTAAEIAADPNAGNLFVYDIGTIGTRGLVDSAFKLASAGI</sequence>
<dbReference type="PANTHER" id="PTHR10907:SF47">
    <property type="entry name" value="REGUCALCIN"/>
    <property type="match status" value="1"/>
</dbReference>
<dbReference type="GO" id="GO:0005509">
    <property type="term" value="F:calcium ion binding"/>
    <property type="evidence" value="ECO:0007669"/>
    <property type="project" value="TreeGrafter"/>
</dbReference>
<comment type="similarity">
    <text evidence="1">Belongs to the SMP-30/CGR1 family.</text>
</comment>
<comment type="cofactor">
    <cofactor evidence="3">
        <name>Zn(2+)</name>
        <dbReference type="ChEBI" id="CHEBI:29105"/>
    </cofactor>
    <text evidence="3">Binds 1 divalent metal cation per subunit.</text>
</comment>
<dbReference type="GO" id="GO:0019853">
    <property type="term" value="P:L-ascorbic acid biosynthetic process"/>
    <property type="evidence" value="ECO:0007669"/>
    <property type="project" value="TreeGrafter"/>
</dbReference>
<dbReference type="PANTHER" id="PTHR10907">
    <property type="entry name" value="REGUCALCIN"/>
    <property type="match status" value="1"/>
</dbReference>
<feature type="binding site" evidence="3">
    <location>
        <position position="115"/>
    </location>
    <ligand>
        <name>substrate</name>
    </ligand>
</feature>
<feature type="active site" description="Proton donor/acceptor" evidence="2">
    <location>
        <position position="215"/>
    </location>
</feature>
<evidence type="ECO:0000259" key="4">
    <source>
        <dbReference type="Pfam" id="PF08450"/>
    </source>
</evidence>
<gene>
    <name evidence="5" type="ORF">FBZ89_101225</name>
</gene>
<evidence type="ECO:0000313" key="5">
    <source>
        <dbReference type="EMBL" id="TWB24599.1"/>
    </source>
</evidence>
<dbReference type="Pfam" id="PF08450">
    <property type="entry name" value="SGL"/>
    <property type="match status" value="1"/>
</dbReference>
<dbReference type="SUPFAM" id="SSF63829">
    <property type="entry name" value="Calcium-dependent phosphotriesterase"/>
    <property type="match status" value="1"/>
</dbReference>
<evidence type="ECO:0000256" key="2">
    <source>
        <dbReference type="PIRSR" id="PIRSR605511-1"/>
    </source>
</evidence>
<dbReference type="Gene3D" id="2.120.10.30">
    <property type="entry name" value="TolB, C-terminal domain"/>
    <property type="match status" value="1"/>
</dbReference>
<feature type="binding site" evidence="3">
    <location>
        <position position="166"/>
    </location>
    <ligand>
        <name>a divalent metal cation</name>
        <dbReference type="ChEBI" id="CHEBI:60240"/>
    </ligand>
</feature>
<dbReference type="PRINTS" id="PR01790">
    <property type="entry name" value="SMP30FAMILY"/>
</dbReference>
<feature type="domain" description="SMP-30/Gluconolactonase/LRE-like region" evidence="4">
    <location>
        <begin position="22"/>
        <end position="274"/>
    </location>
</feature>
<comment type="caution">
    <text evidence="5">The sequence shown here is derived from an EMBL/GenBank/DDBJ whole genome shotgun (WGS) entry which is preliminary data.</text>
</comment>
<dbReference type="GO" id="GO:0004341">
    <property type="term" value="F:gluconolactonase activity"/>
    <property type="evidence" value="ECO:0007669"/>
    <property type="project" value="TreeGrafter"/>
</dbReference>
<name>A0A560FSK5_9PROT</name>
<reference evidence="5 6" key="1">
    <citation type="submission" date="2019-06" db="EMBL/GenBank/DDBJ databases">
        <title>Genomic Encyclopedia of Type Strains, Phase IV (KMG-V): Genome sequencing to study the core and pangenomes of soil and plant-associated prokaryotes.</title>
        <authorList>
            <person name="Whitman W."/>
        </authorList>
    </citation>
    <scope>NUCLEOTIDE SEQUENCE [LARGE SCALE GENOMIC DNA]</scope>
    <source>
        <strain evidence="5 6">BR 11880</strain>
    </source>
</reference>
<protein>
    <submittedName>
        <fullName evidence="5">Sugar lactone lactonase YvrE</fullName>
    </submittedName>
</protein>
<dbReference type="RefSeq" id="WP_145748190.1">
    <property type="nucleotide sequence ID" value="NZ_VITN01000001.1"/>
</dbReference>
<dbReference type="InterPro" id="IPR013658">
    <property type="entry name" value="SGL"/>
</dbReference>
<feature type="binding site" evidence="3">
    <location>
        <position position="215"/>
    </location>
    <ligand>
        <name>a divalent metal cation</name>
        <dbReference type="ChEBI" id="CHEBI:60240"/>
    </ligand>
</feature>
<dbReference type="EMBL" id="VITN01000001">
    <property type="protein sequence ID" value="TWB24599.1"/>
    <property type="molecule type" value="Genomic_DNA"/>
</dbReference>
<evidence type="ECO:0000256" key="1">
    <source>
        <dbReference type="ARBA" id="ARBA00008853"/>
    </source>
</evidence>
<dbReference type="InterPro" id="IPR005511">
    <property type="entry name" value="SMP-30"/>
</dbReference>
<evidence type="ECO:0000256" key="3">
    <source>
        <dbReference type="PIRSR" id="PIRSR605511-2"/>
    </source>
</evidence>